<dbReference type="EMBL" id="RDQH01000333">
    <property type="protein sequence ID" value="RXH95144.1"/>
    <property type="molecule type" value="Genomic_DNA"/>
</dbReference>
<dbReference type="Proteomes" id="UP000290289">
    <property type="component" value="Chromosome 7"/>
</dbReference>
<keyword evidence="3" id="KW-1185">Reference proteome</keyword>
<dbReference type="STRING" id="3750.A0A498JMQ2"/>
<reference evidence="2 3" key="1">
    <citation type="submission" date="2018-10" db="EMBL/GenBank/DDBJ databases">
        <title>A high-quality apple genome assembly.</title>
        <authorList>
            <person name="Hu J."/>
        </authorList>
    </citation>
    <scope>NUCLEOTIDE SEQUENCE [LARGE SCALE GENOMIC DNA]</scope>
    <source>
        <strain evidence="3">cv. HFTH1</strain>
        <tissue evidence="2">Young leaf</tissue>
    </source>
</reference>
<accession>A0A498JMQ2</accession>
<name>A0A498JMQ2_MALDO</name>
<evidence type="ECO:0000313" key="2">
    <source>
        <dbReference type="EMBL" id="RXH95144.1"/>
    </source>
</evidence>
<organism evidence="2 3">
    <name type="scientific">Malus domestica</name>
    <name type="common">Apple</name>
    <name type="synonym">Pyrus malus</name>
    <dbReference type="NCBI Taxonomy" id="3750"/>
    <lineage>
        <taxon>Eukaryota</taxon>
        <taxon>Viridiplantae</taxon>
        <taxon>Streptophyta</taxon>
        <taxon>Embryophyta</taxon>
        <taxon>Tracheophyta</taxon>
        <taxon>Spermatophyta</taxon>
        <taxon>Magnoliopsida</taxon>
        <taxon>eudicotyledons</taxon>
        <taxon>Gunneridae</taxon>
        <taxon>Pentapetalae</taxon>
        <taxon>rosids</taxon>
        <taxon>fabids</taxon>
        <taxon>Rosales</taxon>
        <taxon>Rosaceae</taxon>
        <taxon>Amygdaloideae</taxon>
        <taxon>Maleae</taxon>
        <taxon>Malus</taxon>
    </lineage>
</organism>
<keyword evidence="1" id="KW-1133">Transmembrane helix</keyword>
<proteinExistence type="predicted"/>
<sequence length="128" mass="14615">MVSGGDVLQKRGLHEGQRWTDIQILLGFFVLYRVLCLMVLTRRVSKSKVFAEGTRDTRCRVSADWSWEPDPTSCVTGPFRKQNDAQGIEIVREEREESKIVTTLNMCILIREVWLSGGEVEGVTKKLE</sequence>
<gene>
    <name evidence="2" type="ORF">DVH24_024828</name>
</gene>
<evidence type="ECO:0000313" key="3">
    <source>
        <dbReference type="Proteomes" id="UP000290289"/>
    </source>
</evidence>
<dbReference type="AlphaFoldDB" id="A0A498JMQ2"/>
<evidence type="ECO:0000256" key="1">
    <source>
        <dbReference type="SAM" id="Phobius"/>
    </source>
</evidence>
<keyword evidence="1" id="KW-0812">Transmembrane</keyword>
<protein>
    <submittedName>
        <fullName evidence="2">Uncharacterized protein</fullName>
    </submittedName>
</protein>
<comment type="caution">
    <text evidence="2">The sequence shown here is derived from an EMBL/GenBank/DDBJ whole genome shotgun (WGS) entry which is preliminary data.</text>
</comment>
<feature type="transmembrane region" description="Helical" evidence="1">
    <location>
        <begin position="22"/>
        <end position="40"/>
    </location>
</feature>
<keyword evidence="1" id="KW-0472">Membrane</keyword>